<evidence type="ECO:0000259" key="5">
    <source>
        <dbReference type="Pfam" id="PF12867"/>
    </source>
</evidence>
<keyword evidence="7" id="KW-1185">Reference proteome</keyword>
<dbReference type="PANTHER" id="PTHR23150:SF36">
    <property type="entry name" value="HERCYNINE OXYGENASE"/>
    <property type="match status" value="1"/>
</dbReference>
<gene>
    <name evidence="6" type="primary">egtB</name>
    <name evidence="6" type="ORF">KOR42_27720</name>
</gene>
<protein>
    <submittedName>
        <fullName evidence="6">Iron(II)-dependent oxidoreductase EgtB</fullName>
        <ecNumber evidence="6">1.8.-.-</ecNumber>
    </submittedName>
</protein>
<dbReference type="InterPro" id="IPR034660">
    <property type="entry name" value="DinB/YfiT-like"/>
</dbReference>
<dbReference type="Gene3D" id="3.90.1580.10">
    <property type="entry name" value="paralog of FGE (formylglycine-generating enzyme)"/>
    <property type="match status" value="1"/>
</dbReference>
<dbReference type="InterPro" id="IPR017806">
    <property type="entry name" value="EgtB"/>
</dbReference>
<dbReference type="InterPro" id="IPR024775">
    <property type="entry name" value="DinB-like"/>
</dbReference>
<dbReference type="EMBL" id="SIHI01000004">
    <property type="protein sequence ID" value="TWT55386.1"/>
    <property type="molecule type" value="Genomic_DNA"/>
</dbReference>
<dbReference type="GO" id="GO:0016491">
    <property type="term" value="F:oxidoreductase activity"/>
    <property type="evidence" value="ECO:0007669"/>
    <property type="project" value="UniProtKB-KW"/>
</dbReference>
<dbReference type="GO" id="GO:0052699">
    <property type="term" value="P:ergothioneine biosynthetic process"/>
    <property type="evidence" value="ECO:0007669"/>
    <property type="project" value="InterPro"/>
</dbReference>
<dbReference type="AlphaFoldDB" id="A0A5C5WXD5"/>
<dbReference type="SUPFAM" id="SSF56436">
    <property type="entry name" value="C-type lectin-like"/>
    <property type="match status" value="1"/>
</dbReference>
<dbReference type="SUPFAM" id="SSF109854">
    <property type="entry name" value="DinB/YfiT-like putative metalloenzymes"/>
    <property type="match status" value="1"/>
</dbReference>
<evidence type="ECO:0000313" key="6">
    <source>
        <dbReference type="EMBL" id="TWT55386.1"/>
    </source>
</evidence>
<evidence type="ECO:0000259" key="4">
    <source>
        <dbReference type="Pfam" id="PF03781"/>
    </source>
</evidence>
<reference evidence="6 7" key="1">
    <citation type="submission" date="2019-02" db="EMBL/GenBank/DDBJ databases">
        <title>Deep-cultivation of Planctomycetes and their phenomic and genomic characterization uncovers novel biology.</title>
        <authorList>
            <person name="Wiegand S."/>
            <person name="Jogler M."/>
            <person name="Boedeker C."/>
            <person name="Pinto D."/>
            <person name="Vollmers J."/>
            <person name="Rivas-Marin E."/>
            <person name="Kohn T."/>
            <person name="Peeters S.H."/>
            <person name="Heuer A."/>
            <person name="Rast P."/>
            <person name="Oberbeckmann S."/>
            <person name="Bunk B."/>
            <person name="Jeske O."/>
            <person name="Meyerdierks A."/>
            <person name="Storesund J.E."/>
            <person name="Kallscheuer N."/>
            <person name="Luecker S."/>
            <person name="Lage O.M."/>
            <person name="Pohl T."/>
            <person name="Merkel B.J."/>
            <person name="Hornburger P."/>
            <person name="Mueller R.-W."/>
            <person name="Bruemmer F."/>
            <person name="Labrenz M."/>
            <person name="Spormann A.M."/>
            <person name="Op Den Camp H."/>
            <person name="Overmann J."/>
            <person name="Amann R."/>
            <person name="Jetten M.S.M."/>
            <person name="Mascher T."/>
            <person name="Medema M.H."/>
            <person name="Devos D.P."/>
            <person name="Kaster A.-K."/>
            <person name="Ovreas L."/>
            <person name="Rohde M."/>
            <person name="Galperin M.Y."/>
            <person name="Jogler C."/>
        </authorList>
    </citation>
    <scope>NUCLEOTIDE SEQUENCE [LARGE SCALE GENOMIC DNA]</scope>
    <source>
        <strain evidence="6 7">KOR42</strain>
    </source>
</reference>
<dbReference type="RefSeq" id="WP_146510292.1">
    <property type="nucleotide sequence ID" value="NZ_SIHI01000004.1"/>
</dbReference>
<dbReference type="InterPro" id="IPR005532">
    <property type="entry name" value="SUMF_dom"/>
</dbReference>
<keyword evidence="2" id="KW-0408">Iron</keyword>
<evidence type="ECO:0000256" key="3">
    <source>
        <dbReference type="ARBA" id="ARBA00037882"/>
    </source>
</evidence>
<dbReference type="InterPro" id="IPR042095">
    <property type="entry name" value="SUMF_sf"/>
</dbReference>
<dbReference type="Pfam" id="PF12867">
    <property type="entry name" value="DinB_2"/>
    <property type="match status" value="1"/>
</dbReference>
<dbReference type="InterPro" id="IPR016187">
    <property type="entry name" value="CTDL_fold"/>
</dbReference>
<feature type="domain" description="Sulfatase-modifying factor enzyme-like" evidence="4">
    <location>
        <begin position="181"/>
        <end position="430"/>
    </location>
</feature>
<dbReference type="InterPro" id="IPR051043">
    <property type="entry name" value="Sulfatase_Mod_Factor_Kinase"/>
</dbReference>
<proteinExistence type="predicted"/>
<evidence type="ECO:0000256" key="1">
    <source>
        <dbReference type="ARBA" id="ARBA00023002"/>
    </source>
</evidence>
<evidence type="ECO:0000313" key="7">
    <source>
        <dbReference type="Proteomes" id="UP000317243"/>
    </source>
</evidence>
<keyword evidence="1 6" id="KW-0560">Oxidoreductase</keyword>
<organism evidence="6 7">
    <name type="scientific">Thalassoglobus neptunius</name>
    <dbReference type="NCBI Taxonomy" id="1938619"/>
    <lineage>
        <taxon>Bacteria</taxon>
        <taxon>Pseudomonadati</taxon>
        <taxon>Planctomycetota</taxon>
        <taxon>Planctomycetia</taxon>
        <taxon>Planctomycetales</taxon>
        <taxon>Planctomycetaceae</taxon>
        <taxon>Thalassoglobus</taxon>
    </lineage>
</organism>
<dbReference type="PANTHER" id="PTHR23150">
    <property type="entry name" value="SULFATASE MODIFYING FACTOR 1, 2"/>
    <property type="match status" value="1"/>
</dbReference>
<comment type="pathway">
    <text evidence="3">Amino-acid biosynthesis; ergothioneine biosynthesis.</text>
</comment>
<dbReference type="OrthoDB" id="9812426at2"/>
<dbReference type="Pfam" id="PF03781">
    <property type="entry name" value="FGE-sulfatase"/>
    <property type="match status" value="1"/>
</dbReference>
<dbReference type="EC" id="1.8.-.-" evidence="6"/>
<comment type="caution">
    <text evidence="6">The sequence shown here is derived from an EMBL/GenBank/DDBJ whole genome shotgun (WGS) entry which is preliminary data.</text>
</comment>
<evidence type="ECO:0000256" key="2">
    <source>
        <dbReference type="ARBA" id="ARBA00023004"/>
    </source>
</evidence>
<name>A0A5C5WXD5_9PLAN</name>
<dbReference type="Proteomes" id="UP000317243">
    <property type="component" value="Unassembled WGS sequence"/>
</dbReference>
<accession>A0A5C5WXD5</accession>
<dbReference type="NCBIfam" id="TIGR03440">
    <property type="entry name" value="egtB_TIGR03440"/>
    <property type="match status" value="1"/>
</dbReference>
<feature type="domain" description="DinB-like" evidence="5">
    <location>
        <begin position="18"/>
        <end position="147"/>
    </location>
</feature>
<sequence length="430" mass="49435">MNNSTKTIGSVVDRLMAVRQFSMKIIDPLETEDFVIQTMPDVSPTKWHLAHTTWFFEQFILMPSMPGYRVFHPQFSFLFNSYYNAVGERHPRMHRGVLSRPTVREVLEYRSYVDQALKSFLQQPPSKDVGELIEIGIHHEQQHQELMLTDIKHVLSCNPLRPAYRVNLNEYKANDAVPLNWISFAGGIAEIGAEPGSFHFDNESPRHEVLNRDFELASRLTTNGEYLEFVQSDGYQNPSLWLSEGWDQVQACQWKAPLYWELIDGEWQEFTLGGMRPLDPNAPVTHVSYFEADAFARWSNCRLATEAEWETVGQSESHAHSTTIPGNFAEDDYLHPVAVNSESLNREQTVNGIHQLYGDAWEWTASPYVAYPGYQPAPGAIGEYNGKFMSSQWVLKGGSCATSRMHIRPSYRNFFHPDKRWQFTGFRLAK</sequence>